<evidence type="ECO:0000313" key="9">
    <source>
        <dbReference type="Proteomes" id="UP000444401"/>
    </source>
</evidence>
<dbReference type="InterPro" id="IPR001789">
    <property type="entry name" value="Sig_transdc_resp-reg_receiver"/>
</dbReference>
<dbReference type="PANTHER" id="PTHR48111:SF1">
    <property type="entry name" value="TWO-COMPONENT RESPONSE REGULATOR ORR33"/>
    <property type="match status" value="1"/>
</dbReference>
<evidence type="ECO:0000256" key="1">
    <source>
        <dbReference type="ARBA" id="ARBA00022553"/>
    </source>
</evidence>
<evidence type="ECO:0000256" key="5">
    <source>
        <dbReference type="ARBA" id="ARBA00023163"/>
    </source>
</evidence>
<evidence type="ECO:0000256" key="6">
    <source>
        <dbReference type="PROSITE-ProRule" id="PRU00169"/>
    </source>
</evidence>
<keyword evidence="2" id="KW-0902">Two-component regulatory system</keyword>
<dbReference type="PANTHER" id="PTHR48111">
    <property type="entry name" value="REGULATOR OF RPOS"/>
    <property type="match status" value="1"/>
</dbReference>
<evidence type="ECO:0000259" key="7">
    <source>
        <dbReference type="PROSITE" id="PS50110"/>
    </source>
</evidence>
<dbReference type="Proteomes" id="UP000444401">
    <property type="component" value="Unassembled WGS sequence"/>
</dbReference>
<proteinExistence type="predicted"/>
<keyword evidence="5" id="KW-0804">Transcription</keyword>
<dbReference type="InterPro" id="IPR011006">
    <property type="entry name" value="CheY-like_superfamily"/>
</dbReference>
<dbReference type="Gene3D" id="3.40.50.2300">
    <property type="match status" value="1"/>
</dbReference>
<evidence type="ECO:0000313" key="8">
    <source>
        <dbReference type="EMBL" id="MXO67257.1"/>
    </source>
</evidence>
<dbReference type="Pfam" id="PF00072">
    <property type="entry name" value="Response_reg"/>
    <property type="match status" value="1"/>
</dbReference>
<dbReference type="EMBL" id="WTYO01000001">
    <property type="protein sequence ID" value="MXO67257.1"/>
    <property type="molecule type" value="Genomic_DNA"/>
</dbReference>
<evidence type="ECO:0000256" key="2">
    <source>
        <dbReference type="ARBA" id="ARBA00023012"/>
    </source>
</evidence>
<keyword evidence="1 6" id="KW-0597">Phosphoprotein</keyword>
<dbReference type="SUPFAM" id="SSF52172">
    <property type="entry name" value="CheY-like"/>
    <property type="match status" value="1"/>
</dbReference>
<feature type="modified residue" description="4-aspartylphosphate" evidence="6">
    <location>
        <position position="72"/>
    </location>
</feature>
<keyword evidence="9" id="KW-1185">Reference proteome</keyword>
<dbReference type="Gene3D" id="3.30.70.270">
    <property type="match status" value="1"/>
</dbReference>
<name>A0ABW9UTL8_9SPHN</name>
<organism evidence="8 9">
    <name type="scientific">Pelagerythrobacter marinus</name>
    <dbReference type="NCBI Taxonomy" id="538382"/>
    <lineage>
        <taxon>Bacteria</taxon>
        <taxon>Pseudomonadati</taxon>
        <taxon>Pseudomonadota</taxon>
        <taxon>Alphaproteobacteria</taxon>
        <taxon>Sphingomonadales</taxon>
        <taxon>Erythrobacteraceae</taxon>
        <taxon>Pelagerythrobacter</taxon>
    </lineage>
</organism>
<reference evidence="8 9" key="1">
    <citation type="submission" date="2019-12" db="EMBL/GenBank/DDBJ databases">
        <title>Genomic-based taxomic classification of the family Erythrobacteraceae.</title>
        <authorList>
            <person name="Xu L."/>
        </authorList>
    </citation>
    <scope>NUCLEOTIDE SEQUENCE [LARGE SCALE GENOMIC DNA]</scope>
    <source>
        <strain evidence="8 9">H32</strain>
    </source>
</reference>
<keyword evidence="3" id="KW-0805">Transcription regulation</keyword>
<dbReference type="SMART" id="SM00448">
    <property type="entry name" value="REC"/>
    <property type="match status" value="1"/>
</dbReference>
<feature type="domain" description="Response regulatory" evidence="7">
    <location>
        <begin position="8"/>
        <end position="139"/>
    </location>
</feature>
<keyword evidence="4" id="KW-0238">DNA-binding</keyword>
<evidence type="ECO:0000256" key="4">
    <source>
        <dbReference type="ARBA" id="ARBA00023125"/>
    </source>
</evidence>
<dbReference type="InterPro" id="IPR039420">
    <property type="entry name" value="WalR-like"/>
</dbReference>
<dbReference type="PROSITE" id="PS50110">
    <property type="entry name" value="RESPONSE_REGULATORY"/>
    <property type="match status" value="1"/>
</dbReference>
<dbReference type="InterPro" id="IPR043128">
    <property type="entry name" value="Rev_trsase/Diguanyl_cyclase"/>
</dbReference>
<dbReference type="RefSeq" id="WP_160731940.1">
    <property type="nucleotide sequence ID" value="NZ_WTYO01000001.1"/>
</dbReference>
<protein>
    <submittedName>
        <fullName evidence="8">Response regulator</fullName>
    </submittedName>
</protein>
<comment type="caution">
    <text evidence="8">The sequence shown here is derived from an EMBL/GenBank/DDBJ whole genome shotgun (WGS) entry which is preliminary data.</text>
</comment>
<sequence>MTQNGRSRILVVDDVPESALITKSLLAKGNFHDIDIARGGHEALRKCGVPEAGESDLQVVGGEVDYSLVILDIMMPDIDGLEVCARMRLSPRTRYLPILMLTATNDTELLNQAYMAGADDFLTKPIDEIRLLARVRTLLRIQRERERRALREEDLKVQNAALRQGQAGMSLIDPQTELLKRRILDLVISDCRAQDRPAAIGLLQVVDFEAYAALHGEAAARRLSQDLARRFQAIPAPLNMLVVANGPGSFMLIHPGAPQAQALEAWNRRACAAVEEAQIAHGNSIESEHVTLWAKAAWAGPHELALTADALVDTTRQALLERQ</sequence>
<gene>
    <name evidence="8" type="ORF">GRI72_00195</name>
</gene>
<evidence type="ECO:0000256" key="3">
    <source>
        <dbReference type="ARBA" id="ARBA00023015"/>
    </source>
</evidence>
<accession>A0ABW9UTL8</accession>